<dbReference type="AlphaFoldDB" id="A0AAV4VW77"/>
<accession>A0AAV4VW77</accession>
<comment type="caution">
    <text evidence="1">The sequence shown here is derived from an EMBL/GenBank/DDBJ whole genome shotgun (WGS) entry which is preliminary data.</text>
</comment>
<proteinExistence type="predicted"/>
<name>A0AAV4VW77_CAEEX</name>
<protein>
    <submittedName>
        <fullName evidence="1">Uncharacterized protein</fullName>
    </submittedName>
</protein>
<keyword evidence="2" id="KW-1185">Reference proteome</keyword>
<dbReference type="Proteomes" id="UP001054945">
    <property type="component" value="Unassembled WGS sequence"/>
</dbReference>
<sequence>MRPKLSRSFSPLEREPKEIIYTAFCKNIREDHAKTQERNGVQNILWSTRVSRIKMHLYANVACFKRWLNLTPTVLLTVGVRFQMPPMHTKGEEKGPCCFLESMFKSN</sequence>
<gene>
    <name evidence="1" type="ORF">CEXT_739651</name>
</gene>
<reference evidence="1 2" key="1">
    <citation type="submission" date="2021-06" db="EMBL/GenBank/DDBJ databases">
        <title>Caerostris extrusa draft genome.</title>
        <authorList>
            <person name="Kono N."/>
            <person name="Arakawa K."/>
        </authorList>
    </citation>
    <scope>NUCLEOTIDE SEQUENCE [LARGE SCALE GENOMIC DNA]</scope>
</reference>
<evidence type="ECO:0000313" key="2">
    <source>
        <dbReference type="Proteomes" id="UP001054945"/>
    </source>
</evidence>
<organism evidence="1 2">
    <name type="scientific">Caerostris extrusa</name>
    <name type="common">Bark spider</name>
    <name type="synonym">Caerostris bankana</name>
    <dbReference type="NCBI Taxonomy" id="172846"/>
    <lineage>
        <taxon>Eukaryota</taxon>
        <taxon>Metazoa</taxon>
        <taxon>Ecdysozoa</taxon>
        <taxon>Arthropoda</taxon>
        <taxon>Chelicerata</taxon>
        <taxon>Arachnida</taxon>
        <taxon>Araneae</taxon>
        <taxon>Araneomorphae</taxon>
        <taxon>Entelegynae</taxon>
        <taxon>Araneoidea</taxon>
        <taxon>Araneidae</taxon>
        <taxon>Caerostris</taxon>
    </lineage>
</organism>
<dbReference type="EMBL" id="BPLR01015169">
    <property type="protein sequence ID" value="GIY74120.1"/>
    <property type="molecule type" value="Genomic_DNA"/>
</dbReference>
<evidence type="ECO:0000313" key="1">
    <source>
        <dbReference type="EMBL" id="GIY74120.1"/>
    </source>
</evidence>